<comment type="caution">
    <text evidence="2">The sequence shown here is derived from an EMBL/GenBank/DDBJ whole genome shotgun (WGS) entry which is preliminary data.</text>
</comment>
<evidence type="ECO:0000256" key="1">
    <source>
        <dbReference type="SAM" id="Phobius"/>
    </source>
</evidence>
<dbReference type="OrthoDB" id="2016101at2759"/>
<reference evidence="2 3" key="1">
    <citation type="journal article" date="2020" name="Nat. Commun.">
        <title>Genome of Tripterygium wilfordii and identification of cytochrome P450 involved in triptolide biosynthesis.</title>
        <authorList>
            <person name="Tu L."/>
            <person name="Su P."/>
            <person name="Zhang Z."/>
            <person name="Gao L."/>
            <person name="Wang J."/>
            <person name="Hu T."/>
            <person name="Zhou J."/>
            <person name="Zhang Y."/>
            <person name="Zhao Y."/>
            <person name="Liu Y."/>
            <person name="Song Y."/>
            <person name="Tong Y."/>
            <person name="Lu Y."/>
            <person name="Yang J."/>
            <person name="Xu C."/>
            <person name="Jia M."/>
            <person name="Peters R.J."/>
            <person name="Huang L."/>
            <person name="Gao W."/>
        </authorList>
    </citation>
    <scope>NUCLEOTIDE SEQUENCE [LARGE SCALE GENOMIC DNA]</scope>
    <source>
        <strain evidence="3">cv. XIE 37</strain>
        <tissue evidence="2">Leaf</tissue>
    </source>
</reference>
<proteinExistence type="predicted"/>
<keyword evidence="1" id="KW-0812">Transmembrane</keyword>
<sequence length="309" mass="34526">MVMDNSNETSNGCRTVNNGHMVTRHSSYLASNRVSLPWLDVRVFYVRICKCEIDDSTPESLTLDHIPLNPDTLLEVNGIRTGMNSNGASTLLRRDRLDKKSEETTFVSTDSIRMSGSVKFEVFDEDVLVLSGVLELCKSNGLPGESRNNCQGWSMNINSDITIDTCFLKAKQFMGQDSFSPTIEVYVAGSFLDSPIILTKTMQLVRRRQIKKGPLESIPECEASECKENVPTQFALEASDYKPENEDYHHRYSGMEYFDGEDGELSWFNAGVRVGVGIGLSMCVGIGIGVGLLVRTYQGTSRNFRRRLL</sequence>
<evidence type="ECO:0000313" key="3">
    <source>
        <dbReference type="Proteomes" id="UP000593562"/>
    </source>
</evidence>
<accession>A0A7J7BZ81</accession>
<dbReference type="Proteomes" id="UP000593562">
    <property type="component" value="Unassembled WGS sequence"/>
</dbReference>
<feature type="transmembrane region" description="Helical" evidence="1">
    <location>
        <begin position="274"/>
        <end position="297"/>
    </location>
</feature>
<keyword evidence="1" id="KW-0472">Membrane</keyword>
<keyword evidence="1" id="KW-1133">Transmembrane helix</keyword>
<dbReference type="EMBL" id="JAAARO010000022">
    <property type="protein sequence ID" value="KAF5727209.1"/>
    <property type="molecule type" value="Genomic_DNA"/>
</dbReference>
<dbReference type="GO" id="GO:0004617">
    <property type="term" value="F:phosphoglycerate dehydrogenase activity"/>
    <property type="evidence" value="ECO:0007669"/>
    <property type="project" value="TreeGrafter"/>
</dbReference>
<protein>
    <recommendedName>
        <fullName evidence="4">Erythronate-4-phosphate dehydrogenase family protein</fullName>
    </recommendedName>
</protein>
<dbReference type="PANTHER" id="PTHR42938:SF7">
    <property type="entry name" value="ERYTHRONATE-4-PHOSPHATE DEHYDROGENASE FAMILY PROTEIN"/>
    <property type="match status" value="1"/>
</dbReference>
<evidence type="ECO:0000313" key="2">
    <source>
        <dbReference type="EMBL" id="KAF5727209.1"/>
    </source>
</evidence>
<dbReference type="AlphaFoldDB" id="A0A7J7BZ81"/>
<dbReference type="PANTHER" id="PTHR42938">
    <property type="entry name" value="FORMATE DEHYDROGENASE 1"/>
    <property type="match status" value="1"/>
</dbReference>
<evidence type="ECO:0008006" key="4">
    <source>
        <dbReference type="Google" id="ProtNLM"/>
    </source>
</evidence>
<keyword evidence="3" id="KW-1185">Reference proteome</keyword>
<name>A0A7J7BZ81_TRIWF</name>
<dbReference type="InParanoid" id="A0A7J7BZ81"/>
<organism evidence="2 3">
    <name type="scientific">Tripterygium wilfordii</name>
    <name type="common">Thunder God vine</name>
    <dbReference type="NCBI Taxonomy" id="458696"/>
    <lineage>
        <taxon>Eukaryota</taxon>
        <taxon>Viridiplantae</taxon>
        <taxon>Streptophyta</taxon>
        <taxon>Embryophyta</taxon>
        <taxon>Tracheophyta</taxon>
        <taxon>Spermatophyta</taxon>
        <taxon>Magnoliopsida</taxon>
        <taxon>eudicotyledons</taxon>
        <taxon>Gunneridae</taxon>
        <taxon>Pentapetalae</taxon>
        <taxon>rosids</taxon>
        <taxon>fabids</taxon>
        <taxon>Celastrales</taxon>
        <taxon>Celastraceae</taxon>
        <taxon>Tripterygium</taxon>
    </lineage>
</organism>
<gene>
    <name evidence="2" type="ORF">HS088_TW22G00897</name>
</gene>